<dbReference type="GO" id="GO:0031640">
    <property type="term" value="P:killing of cells of another organism"/>
    <property type="evidence" value="ECO:0007669"/>
    <property type="project" value="UniProtKB-KW"/>
</dbReference>
<evidence type="ECO:0000259" key="3">
    <source>
        <dbReference type="Pfam" id="PF01551"/>
    </source>
</evidence>
<dbReference type="InterPro" id="IPR016047">
    <property type="entry name" value="M23ase_b-sheet_dom"/>
</dbReference>
<dbReference type="SUPFAM" id="SSF51261">
    <property type="entry name" value="Duplicated hybrid motif"/>
    <property type="match status" value="1"/>
</dbReference>
<protein>
    <submittedName>
        <fullName evidence="4">Lysin A</fullName>
    </submittedName>
</protein>
<gene>
    <name evidence="4" type="primary">28</name>
    <name evidence="4" type="ORF">PBI_SEAHORSE_28</name>
</gene>
<dbReference type="Gene3D" id="2.70.70.10">
    <property type="entry name" value="Glucose Permease (Domain IIA)"/>
    <property type="match status" value="1"/>
</dbReference>
<sequence>MRPVSSEFDISQVFAGMPTAGVVGDIRATGTVAYYVAMYGDYQPFGHAGLDIACPVGTPVHAIHSGTVIWCDWDVNLPGGPNDWWSRWFFYQAFGGRIVLIKTFYGHIHAYAHLSAFKVGYGQVVKEGQIIALSGDSAAGQDQGVAPHLHVEKIVDFNYTTGGGMIYGRTDPAPDFGTFAPMSATIEAAPVKESEMPTFTRVGAINRKAGTTKLGAGKTWYLKDKNGKVNLNLASGTGGLGAYDVDLFLQGTGLPAGESISVQFVIVEGAKRSSYFTQKIHGSKDGAFRGNARFKMPILKAARLEVAVTSSAAGPDLTTYGADIYVWQ</sequence>
<dbReference type="Pfam" id="PF01551">
    <property type="entry name" value="Peptidase_M23"/>
    <property type="match status" value="1"/>
</dbReference>
<dbReference type="GeneID" id="77932093"/>
<dbReference type="PANTHER" id="PTHR21666:SF270">
    <property type="entry name" value="MUREIN HYDROLASE ACTIVATOR ENVC"/>
    <property type="match status" value="1"/>
</dbReference>
<dbReference type="EMBL" id="MH910041">
    <property type="protein sequence ID" value="AYR01528.1"/>
    <property type="molecule type" value="Genomic_DNA"/>
</dbReference>
<dbReference type="InterPro" id="IPR050570">
    <property type="entry name" value="Cell_wall_metabolism_enzyme"/>
</dbReference>
<evidence type="ECO:0000313" key="4">
    <source>
        <dbReference type="EMBL" id="AYR01528.1"/>
    </source>
</evidence>
<dbReference type="CDD" id="cd12797">
    <property type="entry name" value="M23_peptidase"/>
    <property type="match status" value="1"/>
</dbReference>
<dbReference type="InterPro" id="IPR011055">
    <property type="entry name" value="Dup_hybrid_motif"/>
</dbReference>
<dbReference type="KEGG" id="vg:77932093"/>
<dbReference type="RefSeq" id="YP_010656214.1">
    <property type="nucleotide sequence ID" value="NC_070836.1"/>
</dbReference>
<accession>A0A3G3M6D6</accession>
<dbReference type="PANTHER" id="PTHR21666">
    <property type="entry name" value="PEPTIDASE-RELATED"/>
    <property type="match status" value="1"/>
</dbReference>
<evidence type="ECO:0000256" key="2">
    <source>
        <dbReference type="ARBA" id="ARBA00022638"/>
    </source>
</evidence>
<reference evidence="4 5" key="1">
    <citation type="submission" date="2018-09" db="EMBL/GenBank/DDBJ databases">
        <authorList>
            <person name="Rimple P.A."/>
            <person name="Stoner T.H."/>
            <person name="Garlena R.A."/>
            <person name="Russell D.A."/>
            <person name="Pope W.H."/>
            <person name="Jacobs-Sera D."/>
            <person name="Hatfull G.F."/>
        </authorList>
    </citation>
    <scope>NUCLEOTIDE SEQUENCE [LARGE SCALE GENOMIC DNA]</scope>
</reference>
<dbReference type="Proteomes" id="UP000272407">
    <property type="component" value="Segment"/>
</dbReference>
<feature type="domain" description="M23ase beta-sheet core" evidence="3">
    <location>
        <begin position="47"/>
        <end position="152"/>
    </location>
</feature>
<keyword evidence="2" id="KW-0081">Bacteriolytic enzyme</keyword>
<keyword evidence="5" id="KW-1185">Reference proteome</keyword>
<dbReference type="GO" id="GO:0042742">
    <property type="term" value="P:defense response to bacterium"/>
    <property type="evidence" value="ECO:0007669"/>
    <property type="project" value="UniProtKB-KW"/>
</dbReference>
<proteinExistence type="predicted"/>
<evidence type="ECO:0000313" key="5">
    <source>
        <dbReference type="Proteomes" id="UP000272407"/>
    </source>
</evidence>
<keyword evidence="1" id="KW-0929">Antimicrobial</keyword>
<dbReference type="GO" id="GO:0004222">
    <property type="term" value="F:metalloendopeptidase activity"/>
    <property type="evidence" value="ECO:0007669"/>
    <property type="project" value="TreeGrafter"/>
</dbReference>
<evidence type="ECO:0000256" key="1">
    <source>
        <dbReference type="ARBA" id="ARBA00022529"/>
    </source>
</evidence>
<name>A0A3G3M6D6_9CAUD</name>
<organism evidence="4 5">
    <name type="scientific">Arthrobacter phage Seahorse</name>
    <dbReference type="NCBI Taxonomy" id="2419611"/>
    <lineage>
        <taxon>Viruses</taxon>
        <taxon>Duplodnaviria</taxon>
        <taxon>Heunggongvirae</taxon>
        <taxon>Uroviricota</taxon>
        <taxon>Caudoviricetes</taxon>
        <taxon>Seamegvirus</taxon>
        <taxon>Seamegvirus seahorse</taxon>
    </lineage>
</organism>